<evidence type="ECO:0000259" key="2">
    <source>
        <dbReference type="Pfam" id="PF20029"/>
    </source>
</evidence>
<evidence type="ECO:0000256" key="1">
    <source>
        <dbReference type="SAM" id="Phobius"/>
    </source>
</evidence>
<dbReference type="EMBL" id="LT965929">
    <property type="protein sequence ID" value="SOU42902.1"/>
    <property type="molecule type" value="Genomic_DNA"/>
</dbReference>
<dbReference type="Pfam" id="PF20029">
    <property type="entry name" value="DUF6436"/>
    <property type="match status" value="1"/>
</dbReference>
<dbReference type="OrthoDB" id="8897581at2"/>
<feature type="transmembrane region" description="Helical" evidence="1">
    <location>
        <begin position="12"/>
        <end position="31"/>
    </location>
</feature>
<feature type="domain" description="DUF6436" evidence="2">
    <location>
        <begin position="51"/>
        <end position="172"/>
    </location>
</feature>
<accession>A0A2K4XEZ7</accession>
<reference evidence="3 4" key="1">
    <citation type="submission" date="2017-11" db="EMBL/GenBank/DDBJ databases">
        <authorList>
            <person name="Han C.G."/>
        </authorList>
    </citation>
    <scope>NUCLEOTIDE SEQUENCE [LARGE SCALE GENOMIC DNA]</scope>
    <source>
        <strain evidence="4">ATCC 43555</strain>
    </source>
</reference>
<sequence>MLNSNKSQLVNYVLIAAWFVSIVIGLVYFQMTQLTDFDTNKLLNEPQWFYKFKQQIKYENNQHASLVIVTDPNCGCTFQAKTHLKQLTDFSNQKGVQVINLEQSKSLQAVIPSTPAAVVLDKKGEFVYAGPLSEGLGCAQGSGFVETVITNLMAGFNNELLLNNTKGCYCTTSTQA</sequence>
<gene>
    <name evidence="3" type="ORF">PCAR9_B0430</name>
</gene>
<dbReference type="Proteomes" id="UP000238288">
    <property type="component" value="Chromosome PCAR9b"/>
</dbReference>
<organism evidence="3 4">
    <name type="scientific">Pseudoalteromonas carrageenovora IAM 12662</name>
    <dbReference type="NCBI Taxonomy" id="1314868"/>
    <lineage>
        <taxon>Bacteria</taxon>
        <taxon>Pseudomonadati</taxon>
        <taxon>Pseudomonadota</taxon>
        <taxon>Gammaproteobacteria</taxon>
        <taxon>Alteromonadales</taxon>
        <taxon>Pseudoalteromonadaceae</taxon>
        <taxon>Pseudoalteromonas</taxon>
    </lineage>
</organism>
<keyword evidence="1" id="KW-0812">Transmembrane</keyword>
<proteinExistence type="predicted"/>
<evidence type="ECO:0000313" key="4">
    <source>
        <dbReference type="Proteomes" id="UP000238288"/>
    </source>
</evidence>
<dbReference type="InterPro" id="IPR045494">
    <property type="entry name" value="DUF6436"/>
</dbReference>
<dbReference type="GeneID" id="93665609"/>
<keyword evidence="1" id="KW-0472">Membrane</keyword>
<dbReference type="RefSeq" id="WP_104643987.1">
    <property type="nucleotide sequence ID" value="NZ_AQGW01000025.1"/>
</dbReference>
<evidence type="ECO:0000313" key="3">
    <source>
        <dbReference type="EMBL" id="SOU42902.1"/>
    </source>
</evidence>
<dbReference type="AlphaFoldDB" id="A0A2K4XEZ7"/>
<keyword evidence="1" id="KW-1133">Transmembrane helix</keyword>
<name>A0A2K4XEZ7_PSEVC</name>
<protein>
    <recommendedName>
        <fullName evidence="2">DUF6436 domain-containing protein</fullName>
    </recommendedName>
</protein>